<accession>A0A7D4QBP5</accession>
<dbReference type="REBASE" id="394642">
    <property type="entry name" value="MspG214ORF24985P"/>
</dbReference>
<dbReference type="InterPro" id="IPR029063">
    <property type="entry name" value="SAM-dependent_MTases_sf"/>
</dbReference>
<evidence type="ECO:0000256" key="4">
    <source>
        <dbReference type="ARBA" id="ARBA00022691"/>
    </source>
</evidence>
<dbReference type="RefSeq" id="WP_173417516.1">
    <property type="nucleotide sequence ID" value="NZ_CP054139.1"/>
</dbReference>
<evidence type="ECO:0000259" key="6">
    <source>
        <dbReference type="Pfam" id="PF07669"/>
    </source>
</evidence>
<dbReference type="EC" id="2.1.1.72" evidence="1"/>
<evidence type="ECO:0000313" key="8">
    <source>
        <dbReference type="Proteomes" id="UP000505355"/>
    </source>
</evidence>
<sequence>MAYKVTLTKEESRLQLETLVEAFAAQFPVYSKTTYNEAQLRVDFISPFLKTFGWDIDNEAGKTQFLRDVIQEEAIEVAEADAVAKKNPDYTMRNQGNRKFFVEAKKVAVDIEHSVKSAFQARRYGWSANLGITILTNFDKLVVYDCRYQPNSTDEPAVARYKVFHYINFLANFEELYDLLSFASVSAGYLDEYFSLNHPDLTTFDHVFLKQIEKWRLQLAANIIAGSPNMSEETINILVQRLLNRIVFLRICEDRDIEKYETLRQVKDYAGLKAIFVSSDKKYNSGLFDFIEDNLSLQINLDAAILVGIFNELYYPESPYDFSVVDPAILGQIYERYLGSRIAITAPGQITLVEEPEVAASSGVVPTPKLVVRHIIRETLEPLFEGKTLKEIQALKIADICCGSGTFLIALYDYLLEKITLALIASGEPDPELLALDRTGAHSLTLKGRHAVLLHHIYGVDINPYAVEVTKFSLFLKLLENENSGSVNHFLANHGKKVLPSLDGHIKTGNSLVDESYFTFDLTAINNDELLYKVKPFNWSNEFPFLMESGGFDAIIGNPPYVRIQHMAKYLAEEIKFYQHPTAGYTVAQSDTFDKYYLFIQRAVHLLKPEGRLGYIIPNKFFIVKGGRALRRFITTSSELSKIIHFGVTQIFPNRSTYTAVLVLGPTGNDQFKFKRIKHLAKELFGGNTNYRAYDKANFSGEPWIFLADETQEVFDKLYAAGTVQLNTIAEITVGLQTSADKIYIFQTTAETDTTYRFRKGNVDFEVEKAICKPCLYDLSFGLFDTVKANAQMIFPYTVTDKAEVFTEAYFQANYPLAWAYLNGYQETLSKRSINGSKEPKWYQYGRSQSLTKFHANDKLIWPVLSKEASYILDEANLQFTGGGNGPYYCLLSRTDYSPLYFLAILAHPLFEAMVKSGASEFRGAYYSHGKQFIERLPIKAINFAEPAELKLHNDIVAVVKQIIAAKRTYQDAENSAKSTVLARKLAFLETGLVEQINQLYGITAADIRTALSDQIFITDFEE</sequence>
<dbReference type="PANTHER" id="PTHR33841">
    <property type="entry name" value="DNA METHYLTRANSFERASE YEEA-RELATED"/>
    <property type="match status" value="1"/>
</dbReference>
<feature type="domain" description="Type II methyltransferase M.TaqI-like" evidence="6">
    <location>
        <begin position="455"/>
        <end position="652"/>
    </location>
</feature>
<dbReference type="GO" id="GO:0032259">
    <property type="term" value="P:methylation"/>
    <property type="evidence" value="ECO:0007669"/>
    <property type="project" value="UniProtKB-KW"/>
</dbReference>
<dbReference type="Proteomes" id="UP000505355">
    <property type="component" value="Chromosome"/>
</dbReference>
<dbReference type="AlphaFoldDB" id="A0A7D4QBP5"/>
<reference evidence="7 8" key="1">
    <citation type="submission" date="2020-05" db="EMBL/GenBank/DDBJ databases">
        <title>Mucilaginibacter mali sp. nov.</title>
        <authorList>
            <person name="Kim H.S."/>
            <person name="Lee K.C."/>
            <person name="Suh M.K."/>
            <person name="Kim J.-S."/>
            <person name="Han K.-I."/>
            <person name="Eom M.K."/>
            <person name="Shin Y.K."/>
            <person name="Lee J.-S."/>
        </authorList>
    </citation>
    <scope>NUCLEOTIDE SEQUENCE [LARGE SCALE GENOMIC DNA]</scope>
    <source>
        <strain evidence="7 8">G2-14</strain>
    </source>
</reference>
<dbReference type="InterPro" id="IPR002052">
    <property type="entry name" value="DNA_methylase_N6_adenine_CS"/>
</dbReference>
<evidence type="ECO:0000256" key="3">
    <source>
        <dbReference type="ARBA" id="ARBA00022679"/>
    </source>
</evidence>
<dbReference type="PRINTS" id="PR00507">
    <property type="entry name" value="N12N6MTFRASE"/>
</dbReference>
<dbReference type="EMBL" id="CP054139">
    <property type="protein sequence ID" value="QKJ32871.1"/>
    <property type="molecule type" value="Genomic_DNA"/>
</dbReference>
<dbReference type="SUPFAM" id="SSF53335">
    <property type="entry name" value="S-adenosyl-L-methionine-dependent methyltransferases"/>
    <property type="match status" value="1"/>
</dbReference>
<evidence type="ECO:0000256" key="1">
    <source>
        <dbReference type="ARBA" id="ARBA00011900"/>
    </source>
</evidence>
<dbReference type="Gene3D" id="3.40.50.150">
    <property type="entry name" value="Vaccinia Virus protein VP39"/>
    <property type="match status" value="1"/>
</dbReference>
<dbReference type="GO" id="GO:0009007">
    <property type="term" value="F:site-specific DNA-methyltransferase (adenine-specific) activity"/>
    <property type="evidence" value="ECO:0007669"/>
    <property type="project" value="UniProtKB-EC"/>
</dbReference>
<proteinExistence type="predicted"/>
<dbReference type="Pfam" id="PF07669">
    <property type="entry name" value="Eco57I"/>
    <property type="match status" value="1"/>
</dbReference>
<keyword evidence="4" id="KW-0949">S-adenosyl-L-methionine</keyword>
<dbReference type="GO" id="GO:0003676">
    <property type="term" value="F:nucleic acid binding"/>
    <property type="evidence" value="ECO:0007669"/>
    <property type="project" value="InterPro"/>
</dbReference>
<gene>
    <name evidence="7" type="ORF">HQ865_24980</name>
</gene>
<keyword evidence="3" id="KW-0808">Transferase</keyword>
<organism evidence="7 8">
    <name type="scientific">Mucilaginibacter mali</name>
    <dbReference type="NCBI Taxonomy" id="2740462"/>
    <lineage>
        <taxon>Bacteria</taxon>
        <taxon>Pseudomonadati</taxon>
        <taxon>Bacteroidota</taxon>
        <taxon>Sphingobacteriia</taxon>
        <taxon>Sphingobacteriales</taxon>
        <taxon>Sphingobacteriaceae</taxon>
        <taxon>Mucilaginibacter</taxon>
    </lineage>
</organism>
<dbReference type="KEGG" id="mmab:HQ865_24980"/>
<comment type="catalytic activity">
    <reaction evidence="5">
        <text>a 2'-deoxyadenosine in DNA + S-adenosyl-L-methionine = an N(6)-methyl-2'-deoxyadenosine in DNA + S-adenosyl-L-homocysteine + H(+)</text>
        <dbReference type="Rhea" id="RHEA:15197"/>
        <dbReference type="Rhea" id="RHEA-COMP:12418"/>
        <dbReference type="Rhea" id="RHEA-COMP:12419"/>
        <dbReference type="ChEBI" id="CHEBI:15378"/>
        <dbReference type="ChEBI" id="CHEBI:57856"/>
        <dbReference type="ChEBI" id="CHEBI:59789"/>
        <dbReference type="ChEBI" id="CHEBI:90615"/>
        <dbReference type="ChEBI" id="CHEBI:90616"/>
        <dbReference type="EC" id="2.1.1.72"/>
    </reaction>
</comment>
<keyword evidence="2 7" id="KW-0489">Methyltransferase</keyword>
<evidence type="ECO:0000256" key="2">
    <source>
        <dbReference type="ARBA" id="ARBA00022603"/>
    </source>
</evidence>
<dbReference type="PANTHER" id="PTHR33841:SF1">
    <property type="entry name" value="DNA METHYLTRANSFERASE A"/>
    <property type="match status" value="1"/>
</dbReference>
<keyword evidence="8" id="KW-1185">Reference proteome</keyword>
<dbReference type="Gene3D" id="3.90.1570.30">
    <property type="match status" value="1"/>
</dbReference>
<dbReference type="InterPro" id="IPR050953">
    <property type="entry name" value="N4_N6_ade-DNA_methylase"/>
</dbReference>
<evidence type="ECO:0000256" key="5">
    <source>
        <dbReference type="ARBA" id="ARBA00047942"/>
    </source>
</evidence>
<dbReference type="GO" id="GO:0006304">
    <property type="term" value="P:DNA modification"/>
    <property type="evidence" value="ECO:0007669"/>
    <property type="project" value="InterPro"/>
</dbReference>
<dbReference type="PROSITE" id="PS00092">
    <property type="entry name" value="N6_MTASE"/>
    <property type="match status" value="1"/>
</dbReference>
<name>A0A7D4QBP5_9SPHI</name>
<dbReference type="InterPro" id="IPR011639">
    <property type="entry name" value="MethylTrfase_TaqI-like_dom"/>
</dbReference>
<protein>
    <recommendedName>
        <fullName evidence="1">site-specific DNA-methyltransferase (adenine-specific)</fullName>
        <ecNumber evidence="1">2.1.1.72</ecNumber>
    </recommendedName>
</protein>
<evidence type="ECO:0000313" key="7">
    <source>
        <dbReference type="EMBL" id="QKJ32871.1"/>
    </source>
</evidence>